<evidence type="ECO:0000256" key="3">
    <source>
        <dbReference type="SAM" id="Phobius"/>
    </source>
</evidence>
<dbReference type="Pfam" id="PF02452">
    <property type="entry name" value="PemK_toxin"/>
    <property type="match status" value="1"/>
</dbReference>
<comment type="similarity">
    <text evidence="1">Belongs to the PemK/MazF family.</text>
</comment>
<dbReference type="RefSeq" id="WP_203936678.1">
    <property type="nucleotide sequence ID" value="NZ_BAAAGJ010000005.1"/>
</dbReference>
<evidence type="ECO:0000256" key="2">
    <source>
        <dbReference type="ARBA" id="ARBA00022649"/>
    </source>
</evidence>
<reference evidence="4" key="1">
    <citation type="submission" date="2021-01" db="EMBL/GenBank/DDBJ databases">
        <title>Whole genome shotgun sequence of Spirilliplanes yamanashiensis NBRC 15828.</title>
        <authorList>
            <person name="Komaki H."/>
            <person name="Tamura T."/>
        </authorList>
    </citation>
    <scope>NUCLEOTIDE SEQUENCE</scope>
    <source>
        <strain evidence="4">NBRC 15828</strain>
    </source>
</reference>
<evidence type="ECO:0000256" key="1">
    <source>
        <dbReference type="ARBA" id="ARBA00007521"/>
    </source>
</evidence>
<keyword evidence="2" id="KW-1277">Toxin-antitoxin system</keyword>
<keyword evidence="3" id="KW-0472">Membrane</keyword>
<dbReference type="GO" id="GO:0003677">
    <property type="term" value="F:DNA binding"/>
    <property type="evidence" value="ECO:0007669"/>
    <property type="project" value="InterPro"/>
</dbReference>
<gene>
    <name evidence="4" type="ORF">Sya03_07110</name>
</gene>
<keyword evidence="3" id="KW-0812">Transmembrane</keyword>
<dbReference type="EMBL" id="BOOY01000003">
    <property type="protein sequence ID" value="GIJ01359.1"/>
    <property type="molecule type" value="Genomic_DNA"/>
</dbReference>
<dbReference type="Proteomes" id="UP000652013">
    <property type="component" value="Unassembled WGS sequence"/>
</dbReference>
<sequence length="136" mass="15408">MSDQALWLLLAAGVAAVAVAVVVRRRRPGRTARPRPGEIWWADVPYADGTGSKVRPCLVLRRRWRGAVVLKITSQDKSRRRDHLPIPTRAWDRHAKRDSWVNLGEPVMVRWGAFERAAGTCDSALWRRVTAAPTHR</sequence>
<proteinExistence type="inferred from homology"/>
<evidence type="ECO:0000313" key="4">
    <source>
        <dbReference type="EMBL" id="GIJ01359.1"/>
    </source>
</evidence>
<keyword evidence="3" id="KW-1133">Transmembrane helix</keyword>
<evidence type="ECO:0008006" key="6">
    <source>
        <dbReference type="Google" id="ProtNLM"/>
    </source>
</evidence>
<dbReference type="InterPro" id="IPR003477">
    <property type="entry name" value="PemK-like"/>
</dbReference>
<dbReference type="InterPro" id="IPR011067">
    <property type="entry name" value="Plasmid_toxin/cell-grow_inhib"/>
</dbReference>
<evidence type="ECO:0000313" key="5">
    <source>
        <dbReference type="Proteomes" id="UP000652013"/>
    </source>
</evidence>
<protein>
    <recommendedName>
        <fullName evidence="6">Type II toxin-antitoxin system PemK/MazF family toxin</fullName>
    </recommendedName>
</protein>
<dbReference type="Gene3D" id="2.30.30.110">
    <property type="match status" value="1"/>
</dbReference>
<name>A0A8J3Y4Q1_9ACTN</name>
<dbReference type="AlphaFoldDB" id="A0A8J3Y4Q1"/>
<feature type="transmembrane region" description="Helical" evidence="3">
    <location>
        <begin position="6"/>
        <end position="23"/>
    </location>
</feature>
<dbReference type="SUPFAM" id="SSF50118">
    <property type="entry name" value="Cell growth inhibitor/plasmid maintenance toxic component"/>
    <property type="match status" value="1"/>
</dbReference>
<comment type="caution">
    <text evidence="4">The sequence shown here is derived from an EMBL/GenBank/DDBJ whole genome shotgun (WGS) entry which is preliminary data.</text>
</comment>
<organism evidence="4 5">
    <name type="scientific">Spirilliplanes yamanashiensis</name>
    <dbReference type="NCBI Taxonomy" id="42233"/>
    <lineage>
        <taxon>Bacteria</taxon>
        <taxon>Bacillati</taxon>
        <taxon>Actinomycetota</taxon>
        <taxon>Actinomycetes</taxon>
        <taxon>Micromonosporales</taxon>
        <taxon>Micromonosporaceae</taxon>
        <taxon>Spirilliplanes</taxon>
    </lineage>
</organism>
<keyword evidence="5" id="KW-1185">Reference proteome</keyword>
<accession>A0A8J3Y4Q1</accession>